<feature type="compositionally biased region" description="Polar residues" evidence="1">
    <location>
        <begin position="707"/>
        <end position="720"/>
    </location>
</feature>
<keyword evidence="3" id="KW-1185">Reference proteome</keyword>
<feature type="compositionally biased region" description="Low complexity" evidence="1">
    <location>
        <begin position="901"/>
        <end position="922"/>
    </location>
</feature>
<name>A0A9P4UKK5_9PEZI</name>
<accession>A0A9P4UKK5</accession>
<feature type="region of interest" description="Disordered" evidence="1">
    <location>
        <begin position="1374"/>
        <end position="1394"/>
    </location>
</feature>
<feature type="compositionally biased region" description="Polar residues" evidence="1">
    <location>
        <begin position="149"/>
        <end position="160"/>
    </location>
</feature>
<feature type="compositionally biased region" description="Basic residues" evidence="1">
    <location>
        <begin position="537"/>
        <end position="547"/>
    </location>
</feature>
<evidence type="ECO:0008006" key="4">
    <source>
        <dbReference type="Google" id="ProtNLM"/>
    </source>
</evidence>
<evidence type="ECO:0000313" key="2">
    <source>
        <dbReference type="EMBL" id="KAF2719142.1"/>
    </source>
</evidence>
<feature type="compositionally biased region" description="Polar residues" evidence="1">
    <location>
        <begin position="566"/>
        <end position="577"/>
    </location>
</feature>
<organism evidence="2 3">
    <name type="scientific">Polychaeton citri CBS 116435</name>
    <dbReference type="NCBI Taxonomy" id="1314669"/>
    <lineage>
        <taxon>Eukaryota</taxon>
        <taxon>Fungi</taxon>
        <taxon>Dikarya</taxon>
        <taxon>Ascomycota</taxon>
        <taxon>Pezizomycotina</taxon>
        <taxon>Dothideomycetes</taxon>
        <taxon>Dothideomycetidae</taxon>
        <taxon>Capnodiales</taxon>
        <taxon>Capnodiaceae</taxon>
        <taxon>Polychaeton</taxon>
    </lineage>
</organism>
<feature type="region of interest" description="Disordered" evidence="1">
    <location>
        <begin position="265"/>
        <end position="675"/>
    </location>
</feature>
<feature type="compositionally biased region" description="Polar residues" evidence="1">
    <location>
        <begin position="591"/>
        <end position="620"/>
    </location>
</feature>
<feature type="compositionally biased region" description="Low complexity" evidence="1">
    <location>
        <begin position="439"/>
        <end position="463"/>
    </location>
</feature>
<feature type="compositionally biased region" description="Basic and acidic residues" evidence="1">
    <location>
        <begin position="851"/>
        <end position="860"/>
    </location>
</feature>
<feature type="region of interest" description="Disordered" evidence="1">
    <location>
        <begin position="706"/>
        <end position="754"/>
    </location>
</feature>
<reference evidence="2" key="1">
    <citation type="journal article" date="2020" name="Stud. Mycol.">
        <title>101 Dothideomycetes genomes: a test case for predicting lifestyles and emergence of pathogens.</title>
        <authorList>
            <person name="Haridas S."/>
            <person name="Albert R."/>
            <person name="Binder M."/>
            <person name="Bloem J."/>
            <person name="Labutti K."/>
            <person name="Salamov A."/>
            <person name="Andreopoulos B."/>
            <person name="Baker S."/>
            <person name="Barry K."/>
            <person name="Bills G."/>
            <person name="Bluhm B."/>
            <person name="Cannon C."/>
            <person name="Castanera R."/>
            <person name="Culley D."/>
            <person name="Daum C."/>
            <person name="Ezra D."/>
            <person name="Gonzalez J."/>
            <person name="Henrissat B."/>
            <person name="Kuo A."/>
            <person name="Liang C."/>
            <person name="Lipzen A."/>
            <person name="Lutzoni F."/>
            <person name="Magnuson J."/>
            <person name="Mondo S."/>
            <person name="Nolan M."/>
            <person name="Ohm R."/>
            <person name="Pangilinan J."/>
            <person name="Park H.-J."/>
            <person name="Ramirez L."/>
            <person name="Alfaro M."/>
            <person name="Sun H."/>
            <person name="Tritt A."/>
            <person name="Yoshinaga Y."/>
            <person name="Zwiers L.-H."/>
            <person name="Turgeon B."/>
            <person name="Goodwin S."/>
            <person name="Spatafora J."/>
            <person name="Crous P."/>
            <person name="Grigoriev I."/>
        </authorList>
    </citation>
    <scope>NUCLEOTIDE SEQUENCE</scope>
    <source>
        <strain evidence="2">CBS 116435</strain>
    </source>
</reference>
<evidence type="ECO:0000256" key="1">
    <source>
        <dbReference type="SAM" id="MobiDB-lite"/>
    </source>
</evidence>
<feature type="compositionally biased region" description="Basic and acidic residues" evidence="1">
    <location>
        <begin position="1385"/>
        <end position="1394"/>
    </location>
</feature>
<feature type="compositionally biased region" description="Low complexity" evidence="1">
    <location>
        <begin position="1099"/>
        <end position="1123"/>
    </location>
</feature>
<feature type="compositionally biased region" description="Low complexity" evidence="1">
    <location>
        <begin position="127"/>
        <end position="148"/>
    </location>
</feature>
<dbReference type="InterPro" id="IPR029063">
    <property type="entry name" value="SAM-dependent_MTases_sf"/>
</dbReference>
<gene>
    <name evidence="2" type="ORF">K431DRAFT_321934</name>
</gene>
<feature type="region of interest" description="Disordered" evidence="1">
    <location>
        <begin position="1090"/>
        <end position="1145"/>
    </location>
</feature>
<feature type="compositionally biased region" description="Polar residues" evidence="1">
    <location>
        <begin position="1"/>
        <end position="21"/>
    </location>
</feature>
<feature type="compositionally biased region" description="Low complexity" evidence="1">
    <location>
        <begin position="187"/>
        <end position="214"/>
    </location>
</feature>
<dbReference type="CDD" id="cd02440">
    <property type="entry name" value="AdoMet_MTases"/>
    <property type="match status" value="1"/>
</dbReference>
<feature type="compositionally biased region" description="Basic and acidic residues" evidence="1">
    <location>
        <begin position="372"/>
        <end position="385"/>
    </location>
</feature>
<feature type="compositionally biased region" description="Polar residues" evidence="1">
    <location>
        <begin position="1132"/>
        <end position="1144"/>
    </location>
</feature>
<feature type="compositionally biased region" description="Polar residues" evidence="1">
    <location>
        <begin position="314"/>
        <end position="331"/>
    </location>
</feature>
<feature type="compositionally biased region" description="Polar residues" evidence="1">
    <location>
        <begin position="233"/>
        <end position="250"/>
    </location>
</feature>
<dbReference type="Gene3D" id="3.40.50.150">
    <property type="entry name" value="Vaccinia Virus protein VP39"/>
    <property type="match status" value="1"/>
</dbReference>
<dbReference type="SUPFAM" id="SSF53335">
    <property type="entry name" value="S-adenosyl-L-methionine-dependent methyltransferases"/>
    <property type="match status" value="1"/>
</dbReference>
<feature type="region of interest" description="Disordered" evidence="1">
    <location>
        <begin position="797"/>
        <end position="882"/>
    </location>
</feature>
<proteinExistence type="predicted"/>
<feature type="compositionally biased region" description="Basic and acidic residues" evidence="1">
    <location>
        <begin position="407"/>
        <end position="417"/>
    </location>
</feature>
<feature type="compositionally biased region" description="Polar residues" evidence="1">
    <location>
        <begin position="825"/>
        <end position="834"/>
    </location>
</feature>
<feature type="region of interest" description="Disordered" evidence="1">
    <location>
        <begin position="1"/>
        <end position="29"/>
    </location>
</feature>
<comment type="caution">
    <text evidence="2">The sequence shown here is derived from an EMBL/GenBank/DDBJ whole genome shotgun (WGS) entry which is preliminary data.</text>
</comment>
<feature type="region of interest" description="Disordered" evidence="1">
    <location>
        <begin position="894"/>
        <end position="936"/>
    </location>
</feature>
<evidence type="ECO:0000313" key="3">
    <source>
        <dbReference type="Proteomes" id="UP000799441"/>
    </source>
</evidence>
<protein>
    <recommendedName>
        <fullName evidence="4">Methyltransferase type 11 domain-containing protein</fullName>
    </recommendedName>
</protein>
<sequence length="1480" mass="161547">MIRTPSLVSGSSASTFDSPRTNGLRRKPSTIEKYALAKRSATPAAEPDHITMRSIDEGYQDVVDDAIMGIAPPPPRLGRDGDGMTSSRARLAETLDVTDGRNQRLITPPIITGYAQTATPSTRYTDSPFSHAPTPSSASSYSPGIISTTNPTPLSKTASPVSRHLSASRRATKEDNIGASLAPVRESSQSSSSSTIQAKDARRTAATTKQTTRKPLPASSKASVAKQPPAPPQTTHEPSRRTSITSSKNAVQIPPELAHLNVEAPAGPDLQKPLPPIRPTRDGTPSLADLKDPSPIVQSDLPRLYTTYHKRTPSQDTPASAASNGSVPSPRTKSRFGFTRSSSKQPSPRIDSAISPPPSARNFIQRTATPDEEAKEKAKPLRKDSPAIATTISPSKSPRFGIFSRKPKTDVKVEKPKKEARRGPAAGTGHEGYGRFGIRGRSGSTASTSSVGRSPSADSSTSSLTRPGASRKASTSSKGGSELDDFLSERLNPIVLRGSGSMTGNETSSNVAARAGDQAAKVQLLPSAIPPNSRGKSPLKRPLGRFRRPSDSSEDDVSARYPSIAQRRSITRLNSNGGEAGLRGPSPIFTGRNSKQSSMDSYNADTSRPQTEDVTLTQPEEAQEGKEGFWLRPQQSEPAMKPPRKWNFFQRAHASPRKDKERVLESVQPQSGTSNTLSAAWNFAHYAMTDAVEPVDLDEVERMMLENATSPEASESESNGRSSLRSYERRRSSLLPVPQQDTMGHDSDFRARPTPPRIAIRQDSYEVNAPVRLQPHPALVPINSQYAAASSVIRDVPSSAAPQAPQDTVKSDITSDLAPKPISTPEMTQTSGNSPRLPRLSPVGRIPRVVSKRDRDRKLPDTSFSRPFVRTQPRPNVKPPGELYNRIRHSRELASPLDLGSQPVSSTSAGSGSHEQSSSVHTDQPSLSTQRTSVDAHHTSHPFMMFPQRHDSENSYSSSSGNLSWIASMMNAQPPQEEDVWNEYNDLLDEVMPQKTPISAGSSLGAPFPYSSMLYENGPTMFGQPIFADPQTIEYSEPPRSSTVPAVLSVPQQIHQFLQPSMSPITPNTIADFVATYQDRSSTASAMFTSYRQGLSQPSRSSLPNTRNSTTSSRNSRQSSHSRAASLPEASLRNSQHSLASKSSGRFGDTQLLDIAEEESAEKARNANLRFGALMASKWLSFGRVLFSPAHNEMQLADEPRVLIVDGLGSDWSYYVALSYPAAAVYNLRPSFVDPNSDSLPTSKWKPMKNHRHIRHDSISDPFPFPKGFFTAVVFRFPLASTDHAYHACISECKRVLRPGGHLEVAVLDLDLMNMGSKARTAVRGLKTRMQQHTPDVSLRNLSDTLVNFIGRRGFEEVQRCIVGVPAAGHIPRSQDFGSITSSDESGKKPLWKREEKAERTLSFSDLLDDTRNSRVGPMMSKVGRWWYTSCYETPLLPKDKSIWTDHALLRECEKQGTSFRLLICCAQKPTQTRRRTMSV</sequence>
<dbReference type="Proteomes" id="UP000799441">
    <property type="component" value="Unassembled WGS sequence"/>
</dbReference>
<feature type="compositionally biased region" description="Polar residues" evidence="1">
    <location>
        <begin position="923"/>
        <end position="933"/>
    </location>
</feature>
<feature type="compositionally biased region" description="Polar residues" evidence="1">
    <location>
        <begin position="500"/>
        <end position="511"/>
    </location>
</feature>
<feature type="compositionally biased region" description="Polar residues" evidence="1">
    <location>
        <begin position="116"/>
        <end position="125"/>
    </location>
</feature>
<dbReference type="EMBL" id="MU003815">
    <property type="protein sequence ID" value="KAF2719142.1"/>
    <property type="molecule type" value="Genomic_DNA"/>
</dbReference>
<feature type="region of interest" description="Disordered" evidence="1">
    <location>
        <begin position="116"/>
        <end position="252"/>
    </location>
</feature>
<feature type="compositionally biased region" description="Polar residues" evidence="1">
    <location>
        <begin position="805"/>
        <end position="814"/>
    </location>
</feature>
<dbReference type="OrthoDB" id="5382952at2759"/>